<dbReference type="PANTHER" id="PTHR44688:SF16">
    <property type="entry name" value="DNA-BINDING TRANSCRIPTIONAL ACTIVATOR DEVR_DOSR"/>
    <property type="match status" value="1"/>
</dbReference>
<dbReference type="SUPFAM" id="SSF46894">
    <property type="entry name" value="C-terminal effector domain of the bipartite response regulators"/>
    <property type="match status" value="1"/>
</dbReference>
<keyword evidence="1" id="KW-0805">Transcription regulation</keyword>
<dbReference type="HOGENOM" id="CLU_936539_0_0_11"/>
<reference evidence="5 6" key="1">
    <citation type="journal article" date="2012" name="BMC Genomics">
        <title>Complete genome sequence of Saccharothrix espanaensis DSM 44229T and comparison to the other completely sequenced Pseudonocardiaceae.</title>
        <authorList>
            <person name="Strobel T."/>
            <person name="Al-Dilaimi A."/>
            <person name="Blom J."/>
            <person name="Gessner A."/>
            <person name="Kalinowski J."/>
            <person name="Luzhetska M."/>
            <person name="Puhler A."/>
            <person name="Szczepanowski R."/>
            <person name="Bechthold A."/>
            <person name="Ruckert C."/>
        </authorList>
    </citation>
    <scope>NUCLEOTIDE SEQUENCE [LARGE SCALE GENOMIC DNA]</scope>
    <source>
        <strain evidence="6">ATCC 51144 / DSM 44229 / JCM 9112 / NBRC 15066 / NRRL 15764</strain>
    </source>
</reference>
<dbReference type="InterPro" id="IPR000792">
    <property type="entry name" value="Tscrpt_reg_LuxR_C"/>
</dbReference>
<dbReference type="PATRIC" id="fig|1179773.3.peg.4247"/>
<dbReference type="STRING" id="1179773.BN6_42440"/>
<sequence length="297" mass="32045">MRPSWGGWCPRPSRRGCRTTGCGWRARPRRPGCGRVRSASGTGARRSWGGSCCWATTAPATAGWWSRPGPRWRRRPGCWSCGCWCRTSAGCGAALGLLRFGGRPFDGEDARRVGGLARELSAVLRAYVTSGPLVPEVPALPPAVLVLGADHRVRSATAPARAWREQLRAARVAVPWIGEAFLEGLSLLARRGDPVVVAPAVGHGRWVAFHGQRLSPEEVAVVFETASGPRLLPAFCEWYGITPRERQVLADVYDGAAPKNIARRRGLSVHTVNDHLKAVFRKTGAGGRDELVTAFAG</sequence>
<feature type="domain" description="HTH luxR-type" evidence="4">
    <location>
        <begin position="234"/>
        <end position="297"/>
    </location>
</feature>
<dbReference type="KEGG" id="sesp:BN6_42440"/>
<dbReference type="Proteomes" id="UP000006281">
    <property type="component" value="Chromosome"/>
</dbReference>
<dbReference type="InterPro" id="IPR036388">
    <property type="entry name" value="WH-like_DNA-bd_sf"/>
</dbReference>
<evidence type="ECO:0000256" key="3">
    <source>
        <dbReference type="ARBA" id="ARBA00023163"/>
    </source>
</evidence>
<dbReference type="AlphaFoldDB" id="K0K3U3"/>
<accession>K0K3U3</accession>
<dbReference type="Pfam" id="PF00196">
    <property type="entry name" value="GerE"/>
    <property type="match status" value="1"/>
</dbReference>
<dbReference type="GO" id="GO:0006355">
    <property type="term" value="P:regulation of DNA-templated transcription"/>
    <property type="evidence" value="ECO:0007669"/>
    <property type="project" value="InterPro"/>
</dbReference>
<dbReference type="eggNOG" id="COG2771">
    <property type="taxonomic scope" value="Bacteria"/>
</dbReference>
<keyword evidence="6" id="KW-1185">Reference proteome</keyword>
<dbReference type="EMBL" id="HE804045">
    <property type="protein sequence ID" value="CCH31529.1"/>
    <property type="molecule type" value="Genomic_DNA"/>
</dbReference>
<organism evidence="5 6">
    <name type="scientific">Saccharothrix espanaensis (strain ATCC 51144 / DSM 44229 / JCM 9112 / NBRC 15066 / NRRL 15764)</name>
    <dbReference type="NCBI Taxonomy" id="1179773"/>
    <lineage>
        <taxon>Bacteria</taxon>
        <taxon>Bacillati</taxon>
        <taxon>Actinomycetota</taxon>
        <taxon>Actinomycetes</taxon>
        <taxon>Pseudonocardiales</taxon>
        <taxon>Pseudonocardiaceae</taxon>
        <taxon>Saccharothrix</taxon>
    </lineage>
</organism>
<keyword evidence="2" id="KW-0238">DNA-binding</keyword>
<protein>
    <recommendedName>
        <fullName evidence="4">HTH luxR-type domain-containing protein</fullName>
    </recommendedName>
</protein>
<keyword evidence="3" id="KW-0804">Transcription</keyword>
<dbReference type="PROSITE" id="PS50043">
    <property type="entry name" value="HTH_LUXR_2"/>
    <property type="match status" value="1"/>
</dbReference>
<dbReference type="Gene3D" id="1.10.10.10">
    <property type="entry name" value="Winged helix-like DNA-binding domain superfamily/Winged helix DNA-binding domain"/>
    <property type="match status" value="1"/>
</dbReference>
<evidence type="ECO:0000256" key="1">
    <source>
        <dbReference type="ARBA" id="ARBA00023015"/>
    </source>
</evidence>
<name>K0K3U3_SACES</name>
<dbReference type="InterPro" id="IPR016032">
    <property type="entry name" value="Sig_transdc_resp-reg_C-effctor"/>
</dbReference>
<dbReference type="PANTHER" id="PTHR44688">
    <property type="entry name" value="DNA-BINDING TRANSCRIPTIONAL ACTIVATOR DEVR_DOSR"/>
    <property type="match status" value="1"/>
</dbReference>
<dbReference type="SMART" id="SM00421">
    <property type="entry name" value="HTH_LUXR"/>
    <property type="match status" value="1"/>
</dbReference>
<evidence type="ECO:0000259" key="4">
    <source>
        <dbReference type="PROSITE" id="PS50043"/>
    </source>
</evidence>
<evidence type="ECO:0000313" key="6">
    <source>
        <dbReference type="Proteomes" id="UP000006281"/>
    </source>
</evidence>
<dbReference type="PRINTS" id="PR00038">
    <property type="entry name" value="HTHLUXR"/>
</dbReference>
<evidence type="ECO:0000256" key="2">
    <source>
        <dbReference type="ARBA" id="ARBA00023125"/>
    </source>
</evidence>
<dbReference type="GO" id="GO:0003677">
    <property type="term" value="F:DNA binding"/>
    <property type="evidence" value="ECO:0007669"/>
    <property type="project" value="UniProtKB-KW"/>
</dbReference>
<gene>
    <name evidence="5" type="ordered locus">BN6_42440</name>
</gene>
<proteinExistence type="predicted"/>
<dbReference type="CDD" id="cd06170">
    <property type="entry name" value="LuxR_C_like"/>
    <property type="match status" value="1"/>
</dbReference>
<evidence type="ECO:0000313" key="5">
    <source>
        <dbReference type="EMBL" id="CCH31529.1"/>
    </source>
</evidence>